<dbReference type="CDD" id="cd00560">
    <property type="entry name" value="PanC"/>
    <property type="match status" value="1"/>
</dbReference>
<organism evidence="14 15">
    <name type="scientific">Rhodoblastus acidophilus</name>
    <name type="common">Rhodopseudomonas acidophila</name>
    <dbReference type="NCBI Taxonomy" id="1074"/>
    <lineage>
        <taxon>Bacteria</taxon>
        <taxon>Pseudomonadati</taxon>
        <taxon>Pseudomonadota</taxon>
        <taxon>Alphaproteobacteria</taxon>
        <taxon>Hyphomicrobiales</taxon>
        <taxon>Rhodoblastaceae</taxon>
        <taxon>Rhodoblastus</taxon>
    </lineage>
</organism>
<keyword evidence="7 13" id="KW-0436">Ligase</keyword>
<feature type="binding site" evidence="13">
    <location>
        <begin position="31"/>
        <end position="38"/>
    </location>
    <ligand>
        <name>ATP</name>
        <dbReference type="ChEBI" id="CHEBI:30616"/>
    </ligand>
</feature>
<comment type="catalytic activity">
    <reaction evidence="11 13">
        <text>(R)-pantoate + beta-alanine + ATP = (R)-pantothenate + AMP + diphosphate + H(+)</text>
        <dbReference type="Rhea" id="RHEA:10912"/>
        <dbReference type="ChEBI" id="CHEBI:15378"/>
        <dbReference type="ChEBI" id="CHEBI:15980"/>
        <dbReference type="ChEBI" id="CHEBI:29032"/>
        <dbReference type="ChEBI" id="CHEBI:30616"/>
        <dbReference type="ChEBI" id="CHEBI:33019"/>
        <dbReference type="ChEBI" id="CHEBI:57966"/>
        <dbReference type="ChEBI" id="CHEBI:456215"/>
        <dbReference type="EC" id="6.3.2.1"/>
    </reaction>
</comment>
<dbReference type="AlphaFoldDB" id="A0A212RC85"/>
<dbReference type="PANTHER" id="PTHR21299">
    <property type="entry name" value="CYTIDYLATE KINASE/PANTOATE-BETA-ALANINE LIGASE"/>
    <property type="match status" value="1"/>
</dbReference>
<dbReference type="RefSeq" id="WP_088520411.1">
    <property type="nucleotide sequence ID" value="NZ_FYDG01000003.1"/>
</dbReference>
<dbReference type="Pfam" id="PF02569">
    <property type="entry name" value="Pantoate_ligase"/>
    <property type="match status" value="1"/>
</dbReference>
<evidence type="ECO:0000256" key="5">
    <source>
        <dbReference type="ARBA" id="ARBA00014155"/>
    </source>
</evidence>
<evidence type="ECO:0000256" key="13">
    <source>
        <dbReference type="HAMAP-Rule" id="MF_00158"/>
    </source>
</evidence>
<comment type="similarity">
    <text evidence="3 13">Belongs to the pantothenate synthetase family.</text>
</comment>
<feature type="binding site" evidence="13">
    <location>
        <position position="179"/>
    </location>
    <ligand>
        <name>ATP</name>
        <dbReference type="ChEBI" id="CHEBI:30616"/>
    </ligand>
</feature>
<keyword evidence="6 13" id="KW-0963">Cytoplasm</keyword>
<feature type="binding site" evidence="13">
    <location>
        <begin position="150"/>
        <end position="153"/>
    </location>
    <ligand>
        <name>ATP</name>
        <dbReference type="ChEBI" id="CHEBI:30616"/>
    </ligand>
</feature>
<dbReference type="Gene3D" id="3.40.50.620">
    <property type="entry name" value="HUPs"/>
    <property type="match status" value="1"/>
</dbReference>
<feature type="binding site" evidence="13">
    <location>
        <position position="156"/>
    </location>
    <ligand>
        <name>(R)-pantoate</name>
        <dbReference type="ChEBI" id="CHEBI:15980"/>
    </ligand>
</feature>
<dbReference type="GO" id="GO:0004592">
    <property type="term" value="F:pantoate-beta-alanine ligase activity"/>
    <property type="evidence" value="ECO:0007669"/>
    <property type="project" value="UniProtKB-UniRule"/>
</dbReference>
<keyword evidence="15" id="KW-1185">Reference proteome</keyword>
<dbReference type="Gene3D" id="3.30.1300.10">
    <property type="entry name" value="Pantoate-beta-alanine ligase, C-terminal domain"/>
    <property type="match status" value="1"/>
</dbReference>
<evidence type="ECO:0000256" key="12">
    <source>
        <dbReference type="ARBA" id="ARBA00055042"/>
    </source>
</evidence>
<evidence type="ECO:0000313" key="15">
    <source>
        <dbReference type="Proteomes" id="UP000198418"/>
    </source>
</evidence>
<dbReference type="NCBIfam" id="TIGR00018">
    <property type="entry name" value="panC"/>
    <property type="match status" value="1"/>
</dbReference>
<dbReference type="InterPro" id="IPR042176">
    <property type="entry name" value="Pantoate_ligase_C"/>
</dbReference>
<feature type="active site" description="Proton donor" evidence="13">
    <location>
        <position position="38"/>
    </location>
</feature>
<feature type="binding site" evidence="13">
    <location>
        <position position="63"/>
    </location>
    <ligand>
        <name>beta-alanine</name>
        <dbReference type="ChEBI" id="CHEBI:57966"/>
    </ligand>
</feature>
<dbReference type="Proteomes" id="UP000198418">
    <property type="component" value="Unassembled WGS sequence"/>
</dbReference>
<dbReference type="PANTHER" id="PTHR21299:SF1">
    <property type="entry name" value="PANTOATE--BETA-ALANINE LIGASE"/>
    <property type="match status" value="1"/>
</dbReference>
<evidence type="ECO:0000256" key="7">
    <source>
        <dbReference type="ARBA" id="ARBA00022598"/>
    </source>
</evidence>
<evidence type="ECO:0000256" key="2">
    <source>
        <dbReference type="ARBA" id="ARBA00004990"/>
    </source>
</evidence>
<comment type="pathway">
    <text evidence="2 13">Cofactor biosynthesis; (R)-pantothenate biosynthesis; (R)-pantothenate from (R)-pantoate and beta-alanine: step 1/1.</text>
</comment>
<dbReference type="GO" id="GO:0005829">
    <property type="term" value="C:cytosol"/>
    <property type="evidence" value="ECO:0007669"/>
    <property type="project" value="TreeGrafter"/>
</dbReference>
<keyword evidence="9 13" id="KW-0547">Nucleotide-binding</keyword>
<dbReference type="GO" id="GO:0015940">
    <property type="term" value="P:pantothenate biosynthetic process"/>
    <property type="evidence" value="ECO:0007669"/>
    <property type="project" value="UniProtKB-UniRule"/>
</dbReference>
<name>A0A212RC85_RHOAC</name>
<comment type="function">
    <text evidence="12 13">Catalyzes the condensation of pantoate with beta-alanine in an ATP-dependent reaction via a pantoyl-adenylate intermediate.</text>
</comment>
<comment type="subcellular location">
    <subcellularLocation>
        <location evidence="1 13">Cytoplasm</location>
    </subcellularLocation>
</comment>
<evidence type="ECO:0000256" key="4">
    <source>
        <dbReference type="ARBA" id="ARBA00012219"/>
    </source>
</evidence>
<dbReference type="EC" id="6.3.2.1" evidence="4 13"/>
<evidence type="ECO:0000256" key="3">
    <source>
        <dbReference type="ARBA" id="ARBA00009256"/>
    </source>
</evidence>
<reference evidence="15" key="1">
    <citation type="submission" date="2017-06" db="EMBL/GenBank/DDBJ databases">
        <authorList>
            <person name="Varghese N."/>
            <person name="Submissions S."/>
        </authorList>
    </citation>
    <scope>NUCLEOTIDE SEQUENCE [LARGE SCALE GENOMIC DNA]</scope>
    <source>
        <strain evidence="15">DSM 137</strain>
    </source>
</reference>
<dbReference type="HAMAP" id="MF_00158">
    <property type="entry name" value="PanC"/>
    <property type="match status" value="1"/>
</dbReference>
<evidence type="ECO:0000256" key="11">
    <source>
        <dbReference type="ARBA" id="ARBA00048258"/>
    </source>
</evidence>
<gene>
    <name evidence="13" type="primary">panC</name>
    <name evidence="14" type="ORF">SAMN06265338_103300</name>
</gene>
<comment type="subunit">
    <text evidence="13">Homodimer.</text>
</comment>
<dbReference type="InterPro" id="IPR003721">
    <property type="entry name" value="Pantoate_ligase"/>
</dbReference>
<evidence type="ECO:0000256" key="8">
    <source>
        <dbReference type="ARBA" id="ARBA00022655"/>
    </source>
</evidence>
<dbReference type="EMBL" id="FYDG01000003">
    <property type="protein sequence ID" value="SNB69849.1"/>
    <property type="molecule type" value="Genomic_DNA"/>
</dbReference>
<evidence type="ECO:0000256" key="6">
    <source>
        <dbReference type="ARBA" id="ARBA00022490"/>
    </source>
</evidence>
<protein>
    <recommendedName>
        <fullName evidence="5 13">Pantothenate synthetase</fullName>
        <shortName evidence="13">PS</shortName>
        <ecNumber evidence="4 13">6.3.2.1</ecNumber>
    </recommendedName>
    <alternativeName>
        <fullName evidence="13">Pantoate--beta-alanine ligase</fullName>
    </alternativeName>
    <alternativeName>
        <fullName evidence="13">Pantoate-activating enzyme</fullName>
    </alternativeName>
</protein>
<evidence type="ECO:0000313" key="14">
    <source>
        <dbReference type="EMBL" id="SNB69849.1"/>
    </source>
</evidence>
<evidence type="ECO:0000256" key="10">
    <source>
        <dbReference type="ARBA" id="ARBA00022840"/>
    </source>
</evidence>
<comment type="miscellaneous">
    <text evidence="13">The reaction proceeds by a bi uni uni bi ping pong mechanism.</text>
</comment>
<keyword evidence="10 13" id="KW-0067">ATP-binding</keyword>
<proteinExistence type="inferred from homology"/>
<evidence type="ECO:0000256" key="9">
    <source>
        <dbReference type="ARBA" id="ARBA00022741"/>
    </source>
</evidence>
<dbReference type="UniPathway" id="UPA00028">
    <property type="reaction ID" value="UER00005"/>
</dbReference>
<feature type="binding site" evidence="13">
    <location>
        <position position="63"/>
    </location>
    <ligand>
        <name>(R)-pantoate</name>
        <dbReference type="ChEBI" id="CHEBI:15980"/>
    </ligand>
</feature>
<dbReference type="FunFam" id="3.40.50.620:FF:000114">
    <property type="entry name" value="Pantothenate synthetase"/>
    <property type="match status" value="1"/>
</dbReference>
<feature type="binding site" evidence="13">
    <location>
        <begin position="187"/>
        <end position="190"/>
    </location>
    <ligand>
        <name>ATP</name>
        <dbReference type="ChEBI" id="CHEBI:30616"/>
    </ligand>
</feature>
<keyword evidence="8 13" id="KW-0566">Pantothenate biosynthesis</keyword>
<dbReference type="GO" id="GO:0005524">
    <property type="term" value="F:ATP binding"/>
    <property type="evidence" value="ECO:0007669"/>
    <property type="project" value="UniProtKB-KW"/>
</dbReference>
<accession>A0A212RC85</accession>
<sequence>MTQIFRTVAELRANGARWRGQGERIALVPTMGALHAGHLSLVQAAREQRCARVVVSIFVNPTQFAANEDFGAYPRTFDADLEKLASVGVDACFAPTPDEMYPSGFCTKIIPGGPALAGLEDRFRPEHFAGVAQVVTKLLNAAQADCACFGEKDYQQLAVIRQMAGDLDIPTEIHGVPILREADGLALSSRNVYLSADERKRAALLSQVLRDTAERLRAGGEVAAVCAEASRRIAEGGFAVDYFEARHAATLAPLATLAEGPARLLVAARLGKTRLIDNCAI</sequence>
<dbReference type="InterPro" id="IPR014729">
    <property type="entry name" value="Rossmann-like_a/b/a_fold"/>
</dbReference>
<dbReference type="OrthoDB" id="9773087at2"/>
<evidence type="ECO:0000256" key="1">
    <source>
        <dbReference type="ARBA" id="ARBA00004496"/>
    </source>
</evidence>
<dbReference type="SUPFAM" id="SSF52374">
    <property type="entry name" value="Nucleotidylyl transferase"/>
    <property type="match status" value="1"/>
</dbReference>